<keyword evidence="1" id="KW-0812">Transmembrane</keyword>
<name>A0A212JJL8_9PROT</name>
<dbReference type="AlphaFoldDB" id="A0A212JJL8"/>
<proteinExistence type="predicted"/>
<feature type="transmembrane region" description="Helical" evidence="1">
    <location>
        <begin position="97"/>
        <end position="119"/>
    </location>
</feature>
<sequence>MLTAAVVFFALVFLLGVAMAVRYFPDRGRMPASPDVARLVGEIRSRKLFGPEGCDDPGIRALAATYGFRVVDRDGTILKLRRDLWAKFKSLSAGGRLLGILLFPVSVTFAAGLLAGLGWRRGYDELVHLDPVIGRS</sequence>
<dbReference type="EMBL" id="FLUO01000001">
    <property type="protein sequence ID" value="SBV99617.1"/>
    <property type="molecule type" value="Genomic_DNA"/>
</dbReference>
<organism evidence="2">
    <name type="scientific">uncultured Alphaproteobacteria bacterium</name>
    <dbReference type="NCBI Taxonomy" id="91750"/>
    <lineage>
        <taxon>Bacteria</taxon>
        <taxon>Pseudomonadati</taxon>
        <taxon>Pseudomonadota</taxon>
        <taxon>Alphaproteobacteria</taxon>
        <taxon>environmental samples</taxon>
    </lineage>
</organism>
<evidence type="ECO:0000256" key="1">
    <source>
        <dbReference type="SAM" id="Phobius"/>
    </source>
</evidence>
<keyword evidence="1" id="KW-1133">Transmembrane helix</keyword>
<reference evidence="2" key="1">
    <citation type="submission" date="2016-04" db="EMBL/GenBank/DDBJ databases">
        <authorList>
            <person name="Evans L.H."/>
            <person name="Alamgir A."/>
            <person name="Owens N."/>
            <person name="Weber N.D."/>
            <person name="Virtaneva K."/>
            <person name="Barbian K."/>
            <person name="Babar A."/>
            <person name="Rosenke K."/>
        </authorList>
    </citation>
    <scope>NUCLEOTIDE SEQUENCE</scope>
    <source>
        <strain evidence="2">86</strain>
    </source>
</reference>
<evidence type="ECO:0000313" key="2">
    <source>
        <dbReference type="EMBL" id="SBV99617.1"/>
    </source>
</evidence>
<keyword evidence="1" id="KW-0472">Membrane</keyword>
<gene>
    <name evidence="2" type="ORF">KL86APRO_11192</name>
</gene>
<protein>
    <submittedName>
        <fullName evidence="2">Uncharacterized protein</fullName>
    </submittedName>
</protein>
<accession>A0A212JJL8</accession>